<dbReference type="AlphaFoldDB" id="A0A0F9KSZ6"/>
<protein>
    <submittedName>
        <fullName evidence="2">Uncharacterized protein</fullName>
    </submittedName>
</protein>
<sequence length="232" mass="25956">MHYQTADAQLQGRNRESRKLANNTYLRRRGEDIAVQLHATDVVTYHPDGSTTLNSGGWRTVTTKDRMNAYGPVQVWQDRGVWYIGKGWQNKGTVYADGITVLANGSITGQGTATPTADRRIKAQVSKYAKLCSESLPLDEPGAGDCWYCSMYAQGERTLGDMTHSNHFDSHMAEGYVVPSLVYNALKEAGAGQAYYWGVFGVESHPNMVNQVRPTVRRMVYRYILKRYGFAV</sequence>
<reference evidence="2" key="1">
    <citation type="journal article" date="2015" name="Nature">
        <title>Complex archaea that bridge the gap between prokaryotes and eukaryotes.</title>
        <authorList>
            <person name="Spang A."/>
            <person name="Saw J.H."/>
            <person name="Jorgensen S.L."/>
            <person name="Zaremba-Niedzwiedzka K."/>
            <person name="Martijn J."/>
            <person name="Lind A.E."/>
            <person name="van Eijk R."/>
            <person name="Schleper C."/>
            <person name="Guy L."/>
            <person name="Ettema T.J."/>
        </authorList>
    </citation>
    <scope>NUCLEOTIDE SEQUENCE</scope>
</reference>
<feature type="region of interest" description="Disordered" evidence="1">
    <location>
        <begin position="1"/>
        <end position="20"/>
    </location>
</feature>
<accession>A0A0F9KSZ6</accession>
<comment type="caution">
    <text evidence="2">The sequence shown here is derived from an EMBL/GenBank/DDBJ whole genome shotgun (WGS) entry which is preliminary data.</text>
</comment>
<dbReference type="EMBL" id="LAZR01012751">
    <property type="protein sequence ID" value="KKM25263.1"/>
    <property type="molecule type" value="Genomic_DNA"/>
</dbReference>
<evidence type="ECO:0000313" key="2">
    <source>
        <dbReference type="EMBL" id="KKM25263.1"/>
    </source>
</evidence>
<feature type="compositionally biased region" description="Polar residues" evidence="1">
    <location>
        <begin position="1"/>
        <end position="12"/>
    </location>
</feature>
<name>A0A0F9KSZ6_9ZZZZ</name>
<proteinExistence type="predicted"/>
<organism evidence="2">
    <name type="scientific">marine sediment metagenome</name>
    <dbReference type="NCBI Taxonomy" id="412755"/>
    <lineage>
        <taxon>unclassified sequences</taxon>
        <taxon>metagenomes</taxon>
        <taxon>ecological metagenomes</taxon>
    </lineage>
</organism>
<evidence type="ECO:0000256" key="1">
    <source>
        <dbReference type="SAM" id="MobiDB-lite"/>
    </source>
</evidence>
<gene>
    <name evidence="2" type="ORF">LCGC14_1596730</name>
</gene>